<sequence length="117" mass="13221">MASRSSEESLKVCPIHLSEFYGWRLWKSSELGQGDHAGELHKILVKLCDTISHLRQLKFPQMASLGSGKRMALAKLSSIFSSSQPHAPESVRPMSQHVDHYRTKKYGELQTMPATFH</sequence>
<reference evidence="1 2" key="1">
    <citation type="submission" date="2017-11" db="EMBL/GenBank/DDBJ databases">
        <title>De-novo sequencing of pomegranate (Punica granatum L.) genome.</title>
        <authorList>
            <person name="Akparov Z."/>
            <person name="Amiraslanov A."/>
            <person name="Hajiyeva S."/>
            <person name="Abbasov M."/>
            <person name="Kaur K."/>
            <person name="Hamwieh A."/>
            <person name="Solovyev V."/>
            <person name="Salamov A."/>
            <person name="Braich B."/>
            <person name="Kosarev P."/>
            <person name="Mahmoud A."/>
            <person name="Hajiyev E."/>
            <person name="Babayeva S."/>
            <person name="Izzatullayeva V."/>
            <person name="Mammadov A."/>
            <person name="Mammadov A."/>
            <person name="Sharifova S."/>
            <person name="Ojaghi J."/>
            <person name="Eynullazada K."/>
            <person name="Bayramov B."/>
            <person name="Abdulazimova A."/>
            <person name="Shahmuradov I."/>
        </authorList>
    </citation>
    <scope>NUCLEOTIDE SEQUENCE [LARGE SCALE GENOMIC DNA]</scope>
    <source>
        <strain evidence="2">cv. AG2017</strain>
        <tissue evidence="1">Leaf</tissue>
    </source>
</reference>
<name>A0A2I0JU31_PUNGR</name>
<organism evidence="1 2">
    <name type="scientific">Punica granatum</name>
    <name type="common">Pomegranate</name>
    <dbReference type="NCBI Taxonomy" id="22663"/>
    <lineage>
        <taxon>Eukaryota</taxon>
        <taxon>Viridiplantae</taxon>
        <taxon>Streptophyta</taxon>
        <taxon>Embryophyta</taxon>
        <taxon>Tracheophyta</taxon>
        <taxon>Spermatophyta</taxon>
        <taxon>Magnoliopsida</taxon>
        <taxon>eudicotyledons</taxon>
        <taxon>Gunneridae</taxon>
        <taxon>Pentapetalae</taxon>
        <taxon>rosids</taxon>
        <taxon>malvids</taxon>
        <taxon>Myrtales</taxon>
        <taxon>Lythraceae</taxon>
        <taxon>Punica</taxon>
    </lineage>
</organism>
<comment type="caution">
    <text evidence="1">The sequence shown here is derived from an EMBL/GenBank/DDBJ whole genome shotgun (WGS) entry which is preliminary data.</text>
</comment>
<keyword evidence="2" id="KW-1185">Reference proteome</keyword>
<accession>A0A2I0JU31</accession>
<dbReference type="AlphaFoldDB" id="A0A2I0JU31"/>
<proteinExistence type="predicted"/>
<evidence type="ECO:0000313" key="1">
    <source>
        <dbReference type="EMBL" id="PKI59771.1"/>
    </source>
</evidence>
<gene>
    <name evidence="1" type="ORF">CRG98_019836</name>
</gene>
<dbReference type="EMBL" id="PGOL01001238">
    <property type="protein sequence ID" value="PKI59771.1"/>
    <property type="molecule type" value="Genomic_DNA"/>
</dbReference>
<protein>
    <submittedName>
        <fullName evidence="1">Uncharacterized protein</fullName>
    </submittedName>
</protein>
<evidence type="ECO:0000313" key="2">
    <source>
        <dbReference type="Proteomes" id="UP000233551"/>
    </source>
</evidence>
<dbReference type="Proteomes" id="UP000233551">
    <property type="component" value="Unassembled WGS sequence"/>
</dbReference>